<dbReference type="EMBL" id="FUZU01000002">
    <property type="protein sequence ID" value="SKC76437.1"/>
    <property type="molecule type" value="Genomic_DNA"/>
</dbReference>
<keyword evidence="2" id="KW-1185">Reference proteome</keyword>
<evidence type="ECO:0000313" key="1">
    <source>
        <dbReference type="EMBL" id="SKC76437.1"/>
    </source>
</evidence>
<dbReference type="RefSeq" id="WP_079687918.1">
    <property type="nucleotide sequence ID" value="NZ_FUZU01000002.1"/>
</dbReference>
<gene>
    <name evidence="1" type="ORF">SAMN05660236_3393</name>
</gene>
<protein>
    <submittedName>
        <fullName evidence="1">Uncharacterized protein</fullName>
    </submittedName>
</protein>
<dbReference type="Proteomes" id="UP000190961">
    <property type="component" value="Unassembled WGS sequence"/>
</dbReference>
<name>A0A1T5LKB2_9BACT</name>
<accession>A0A1T5LKB2</accession>
<dbReference type="AlphaFoldDB" id="A0A1T5LKB2"/>
<evidence type="ECO:0000313" key="2">
    <source>
        <dbReference type="Proteomes" id="UP000190961"/>
    </source>
</evidence>
<organism evidence="1 2">
    <name type="scientific">Ohtaekwangia koreensis</name>
    <dbReference type="NCBI Taxonomy" id="688867"/>
    <lineage>
        <taxon>Bacteria</taxon>
        <taxon>Pseudomonadati</taxon>
        <taxon>Bacteroidota</taxon>
        <taxon>Cytophagia</taxon>
        <taxon>Cytophagales</taxon>
        <taxon>Fulvivirgaceae</taxon>
        <taxon>Ohtaekwangia</taxon>
    </lineage>
</organism>
<proteinExistence type="predicted"/>
<sequence length="75" mass="8529">MNIKEVKSLLVRRIEMIDDPALLQAIMNLIDRGVETEVDLLQADSDDHDLALGEALAVVKRDFLKKSTDEKEQQH</sequence>
<reference evidence="1 2" key="1">
    <citation type="submission" date="2017-02" db="EMBL/GenBank/DDBJ databases">
        <authorList>
            <person name="Peterson S.W."/>
        </authorList>
    </citation>
    <scope>NUCLEOTIDE SEQUENCE [LARGE SCALE GENOMIC DNA]</scope>
    <source>
        <strain evidence="1 2">DSM 25262</strain>
    </source>
</reference>
<dbReference type="STRING" id="688867.SAMN05660236_3393"/>